<dbReference type="InterPro" id="IPR019734">
    <property type="entry name" value="TPR_rpt"/>
</dbReference>
<dbReference type="GO" id="GO:0055087">
    <property type="term" value="C:Ski complex"/>
    <property type="evidence" value="ECO:0007669"/>
    <property type="project" value="InterPro"/>
</dbReference>
<dbReference type="InterPro" id="IPR011990">
    <property type="entry name" value="TPR-like_helical_dom_sf"/>
</dbReference>
<dbReference type="PANTHER" id="PTHR15704:SF7">
    <property type="entry name" value="SUPERKILLER COMPLEX PROTEIN 3"/>
    <property type="match status" value="1"/>
</dbReference>
<dbReference type="PANTHER" id="PTHR15704">
    <property type="entry name" value="SUPERKILLER 3 PROTEIN-RELATED"/>
    <property type="match status" value="1"/>
</dbReference>
<dbReference type="GO" id="GO:0006401">
    <property type="term" value="P:RNA catabolic process"/>
    <property type="evidence" value="ECO:0007669"/>
    <property type="project" value="InterPro"/>
</dbReference>
<accession>A0A0C2YW21</accession>
<dbReference type="AlphaFoldDB" id="A0A0C2YW21"/>
<dbReference type="PROSITE" id="PS50293">
    <property type="entry name" value="TPR_REGION"/>
    <property type="match status" value="1"/>
</dbReference>
<dbReference type="Proteomes" id="UP000053424">
    <property type="component" value="Unassembled WGS sequence"/>
</dbReference>
<organism evidence="4 5">
    <name type="scientific">Hebeloma cylindrosporum</name>
    <dbReference type="NCBI Taxonomy" id="76867"/>
    <lineage>
        <taxon>Eukaryota</taxon>
        <taxon>Fungi</taxon>
        <taxon>Dikarya</taxon>
        <taxon>Basidiomycota</taxon>
        <taxon>Agaricomycotina</taxon>
        <taxon>Agaricomycetes</taxon>
        <taxon>Agaricomycetidae</taxon>
        <taxon>Agaricales</taxon>
        <taxon>Agaricineae</taxon>
        <taxon>Hymenogastraceae</taxon>
        <taxon>Hebeloma</taxon>
    </lineage>
</organism>
<dbReference type="OrthoDB" id="421075at2759"/>
<dbReference type="Gene3D" id="1.25.40.10">
    <property type="entry name" value="Tetratricopeptide repeat domain"/>
    <property type="match status" value="1"/>
</dbReference>
<evidence type="ECO:0000256" key="1">
    <source>
        <dbReference type="ARBA" id="ARBA00022737"/>
    </source>
</evidence>
<gene>
    <name evidence="4" type="ORF">M413DRAFT_333246</name>
</gene>
<evidence type="ECO:0000313" key="4">
    <source>
        <dbReference type="EMBL" id="KIM45167.1"/>
    </source>
</evidence>
<dbReference type="EMBL" id="KN831772">
    <property type="protein sequence ID" value="KIM45167.1"/>
    <property type="molecule type" value="Genomic_DNA"/>
</dbReference>
<evidence type="ECO:0000313" key="5">
    <source>
        <dbReference type="Proteomes" id="UP000053424"/>
    </source>
</evidence>
<dbReference type="SMART" id="SM00028">
    <property type="entry name" value="TPR"/>
    <property type="match status" value="2"/>
</dbReference>
<dbReference type="HOGENOM" id="CLU_1678113_0_0_1"/>
<dbReference type="SUPFAM" id="SSF48452">
    <property type="entry name" value="TPR-like"/>
    <property type="match status" value="1"/>
</dbReference>
<dbReference type="Pfam" id="PF14559">
    <property type="entry name" value="TPR_19"/>
    <property type="match status" value="1"/>
</dbReference>
<sequence>MSFAKTHLKAARDSLSKKDYQTAKTESALVLDFEPENYNAHVFLALALLELGEFDKSEQTYRKAIELSPNQPLAYQGLCSFYERKKELGKQADALASLMQLFNKLKDAVKCAETLQKLVALRRKNGTLQEVKYDFMLKMTFNDIASLVERESFLLFT</sequence>
<dbReference type="InterPro" id="IPR039226">
    <property type="entry name" value="Ski3/TTC37"/>
</dbReference>
<keyword evidence="2 3" id="KW-0802">TPR repeat</keyword>
<feature type="repeat" description="TPR" evidence="3">
    <location>
        <begin position="38"/>
        <end position="71"/>
    </location>
</feature>
<keyword evidence="5" id="KW-1185">Reference proteome</keyword>
<keyword evidence="1" id="KW-0677">Repeat</keyword>
<dbReference type="PROSITE" id="PS50005">
    <property type="entry name" value="TPR"/>
    <property type="match status" value="1"/>
</dbReference>
<name>A0A0C2YW21_HEBCY</name>
<protein>
    <submittedName>
        <fullName evidence="4">Uncharacterized protein</fullName>
    </submittedName>
</protein>
<evidence type="ECO:0000256" key="3">
    <source>
        <dbReference type="PROSITE-ProRule" id="PRU00339"/>
    </source>
</evidence>
<dbReference type="STRING" id="686832.A0A0C2YW21"/>
<evidence type="ECO:0000256" key="2">
    <source>
        <dbReference type="ARBA" id="ARBA00022803"/>
    </source>
</evidence>
<proteinExistence type="predicted"/>
<reference evidence="4 5" key="1">
    <citation type="submission" date="2014-04" db="EMBL/GenBank/DDBJ databases">
        <authorList>
            <consortium name="DOE Joint Genome Institute"/>
            <person name="Kuo A."/>
            <person name="Gay G."/>
            <person name="Dore J."/>
            <person name="Kohler A."/>
            <person name="Nagy L.G."/>
            <person name="Floudas D."/>
            <person name="Copeland A."/>
            <person name="Barry K.W."/>
            <person name="Cichocki N."/>
            <person name="Veneault-Fourrey C."/>
            <person name="LaButti K."/>
            <person name="Lindquist E.A."/>
            <person name="Lipzen A."/>
            <person name="Lundell T."/>
            <person name="Morin E."/>
            <person name="Murat C."/>
            <person name="Sun H."/>
            <person name="Tunlid A."/>
            <person name="Henrissat B."/>
            <person name="Grigoriev I.V."/>
            <person name="Hibbett D.S."/>
            <person name="Martin F."/>
            <person name="Nordberg H.P."/>
            <person name="Cantor M.N."/>
            <person name="Hua S.X."/>
        </authorList>
    </citation>
    <scope>NUCLEOTIDE SEQUENCE [LARGE SCALE GENOMIC DNA]</scope>
    <source>
        <strain evidence="5">h7</strain>
    </source>
</reference>
<reference evidence="5" key="2">
    <citation type="submission" date="2015-01" db="EMBL/GenBank/DDBJ databases">
        <title>Evolutionary Origins and Diversification of the Mycorrhizal Mutualists.</title>
        <authorList>
            <consortium name="DOE Joint Genome Institute"/>
            <consortium name="Mycorrhizal Genomics Consortium"/>
            <person name="Kohler A."/>
            <person name="Kuo A."/>
            <person name="Nagy L.G."/>
            <person name="Floudas D."/>
            <person name="Copeland A."/>
            <person name="Barry K.W."/>
            <person name="Cichocki N."/>
            <person name="Veneault-Fourrey C."/>
            <person name="LaButti K."/>
            <person name="Lindquist E.A."/>
            <person name="Lipzen A."/>
            <person name="Lundell T."/>
            <person name="Morin E."/>
            <person name="Murat C."/>
            <person name="Riley R."/>
            <person name="Ohm R."/>
            <person name="Sun H."/>
            <person name="Tunlid A."/>
            <person name="Henrissat B."/>
            <person name="Grigoriev I.V."/>
            <person name="Hibbett D.S."/>
            <person name="Martin F."/>
        </authorList>
    </citation>
    <scope>NUCLEOTIDE SEQUENCE [LARGE SCALE GENOMIC DNA]</scope>
    <source>
        <strain evidence="5">h7</strain>
    </source>
</reference>